<gene>
    <name evidence="4" type="ordered locus">Daes_0018</name>
</gene>
<evidence type="ECO:0000313" key="5">
    <source>
        <dbReference type="Proteomes" id="UP000002191"/>
    </source>
</evidence>
<dbReference type="KEGG" id="das:Daes_0018"/>
<feature type="signal peptide" evidence="3">
    <location>
        <begin position="1"/>
        <end position="27"/>
    </location>
</feature>
<feature type="region of interest" description="Disordered" evidence="2">
    <location>
        <begin position="27"/>
        <end position="55"/>
    </location>
</feature>
<dbReference type="EMBL" id="CP002431">
    <property type="protein sequence ID" value="ADU61047.1"/>
    <property type="molecule type" value="Genomic_DNA"/>
</dbReference>
<keyword evidence="3" id="KW-0732">Signal</keyword>
<dbReference type="STRING" id="643562.Daes_0018"/>
<protein>
    <submittedName>
        <fullName evidence="4">Efflux transporter, RND family, MFP subunit</fullName>
    </submittedName>
</protein>
<dbReference type="RefSeq" id="WP_013512984.1">
    <property type="nucleotide sequence ID" value="NC_014844.1"/>
</dbReference>
<evidence type="ECO:0000256" key="2">
    <source>
        <dbReference type="SAM" id="MobiDB-lite"/>
    </source>
</evidence>
<dbReference type="Gene3D" id="1.10.287.470">
    <property type="entry name" value="Helix hairpin bin"/>
    <property type="match status" value="1"/>
</dbReference>
<evidence type="ECO:0000256" key="1">
    <source>
        <dbReference type="ARBA" id="ARBA00009477"/>
    </source>
</evidence>
<feature type="chain" id="PRO_5003214037" evidence="3">
    <location>
        <begin position="28"/>
        <end position="362"/>
    </location>
</feature>
<dbReference type="SUPFAM" id="SSF111369">
    <property type="entry name" value="HlyD-like secretion proteins"/>
    <property type="match status" value="1"/>
</dbReference>
<proteinExistence type="inferred from homology"/>
<dbReference type="NCBIfam" id="TIGR01730">
    <property type="entry name" value="RND_mfp"/>
    <property type="match status" value="1"/>
</dbReference>
<reference evidence="4 5" key="2">
    <citation type="journal article" date="2014" name="Genome Announc.">
        <title>Complete Genome Sequence of the Subsurface, Mesophilic Sulfate-Reducing Bacterium Desulfovibrio aespoeensis Aspo-2.</title>
        <authorList>
            <person name="Pedersen K."/>
            <person name="Bengtsson A."/>
            <person name="Edlund J."/>
            <person name="Rabe L."/>
            <person name="Hazen T."/>
            <person name="Chakraborty R."/>
            <person name="Goodwin L."/>
            <person name="Shapiro N."/>
        </authorList>
    </citation>
    <scope>NUCLEOTIDE SEQUENCE [LARGE SCALE GENOMIC DNA]</scope>
    <source>
        <strain evidence="5">ATCC 700646 / DSM 10631 / Aspo-2</strain>
    </source>
</reference>
<keyword evidence="5" id="KW-1185">Reference proteome</keyword>
<feature type="compositionally biased region" description="Low complexity" evidence="2">
    <location>
        <begin position="36"/>
        <end position="45"/>
    </location>
</feature>
<comment type="similarity">
    <text evidence="1">Belongs to the membrane fusion protein (MFP) (TC 8.A.1) family.</text>
</comment>
<dbReference type="GO" id="GO:1990281">
    <property type="term" value="C:efflux pump complex"/>
    <property type="evidence" value="ECO:0007669"/>
    <property type="project" value="TreeGrafter"/>
</dbReference>
<evidence type="ECO:0000256" key="3">
    <source>
        <dbReference type="SAM" id="SignalP"/>
    </source>
</evidence>
<reference evidence="5" key="1">
    <citation type="submission" date="2010-12" db="EMBL/GenBank/DDBJ databases">
        <title>Complete sequence of Desulfovibrio aespoeensis Aspo-2.</title>
        <authorList>
            <consortium name="US DOE Joint Genome Institute"/>
            <person name="Lucas S."/>
            <person name="Copeland A."/>
            <person name="Lapidus A."/>
            <person name="Cheng J.-F."/>
            <person name="Goodwin L."/>
            <person name="Pitluck S."/>
            <person name="Chertkov O."/>
            <person name="Misra M."/>
            <person name="Detter J.C."/>
            <person name="Han C."/>
            <person name="Tapia R."/>
            <person name="Land M."/>
            <person name="Hauser L."/>
            <person name="Kyrpides N."/>
            <person name="Ivanova N."/>
            <person name="Ovchinnikova G."/>
            <person name="Pedersen K."/>
            <person name="Jagevall S."/>
            <person name="Hazen T."/>
            <person name="Woyke T."/>
        </authorList>
    </citation>
    <scope>NUCLEOTIDE SEQUENCE [LARGE SCALE GENOMIC DNA]</scope>
    <source>
        <strain evidence="5">ATCC 700646 / DSM 10631 / Aspo-2</strain>
    </source>
</reference>
<dbReference type="InterPro" id="IPR006143">
    <property type="entry name" value="RND_pump_MFP"/>
</dbReference>
<evidence type="ECO:0000313" key="4">
    <source>
        <dbReference type="EMBL" id="ADU61047.1"/>
    </source>
</evidence>
<dbReference type="Gene3D" id="2.40.30.170">
    <property type="match status" value="1"/>
</dbReference>
<organism evidence="4 5">
    <name type="scientific">Pseudodesulfovibrio aespoeensis (strain ATCC 700646 / DSM 10631 / Aspo-2)</name>
    <name type="common">Desulfovibrio aespoeensis</name>
    <dbReference type="NCBI Taxonomy" id="643562"/>
    <lineage>
        <taxon>Bacteria</taxon>
        <taxon>Pseudomonadati</taxon>
        <taxon>Thermodesulfobacteriota</taxon>
        <taxon>Desulfovibrionia</taxon>
        <taxon>Desulfovibrionales</taxon>
        <taxon>Desulfovibrionaceae</taxon>
    </lineage>
</organism>
<accession>E6VTV5</accession>
<name>E6VTV5_PSEA9</name>
<dbReference type="GO" id="GO:0015562">
    <property type="term" value="F:efflux transmembrane transporter activity"/>
    <property type="evidence" value="ECO:0007669"/>
    <property type="project" value="TreeGrafter"/>
</dbReference>
<dbReference type="eggNOG" id="COG0845">
    <property type="taxonomic scope" value="Bacteria"/>
</dbReference>
<dbReference type="Proteomes" id="UP000002191">
    <property type="component" value="Chromosome"/>
</dbReference>
<dbReference type="Gene3D" id="2.40.50.100">
    <property type="match status" value="1"/>
</dbReference>
<dbReference type="PROSITE" id="PS51257">
    <property type="entry name" value="PROKAR_LIPOPROTEIN"/>
    <property type="match status" value="1"/>
</dbReference>
<dbReference type="HOGENOM" id="CLU_808276_0_0_7"/>
<dbReference type="AlphaFoldDB" id="E6VTV5"/>
<dbReference type="PANTHER" id="PTHR30469">
    <property type="entry name" value="MULTIDRUG RESISTANCE PROTEIN MDTA"/>
    <property type="match status" value="1"/>
</dbReference>
<dbReference type="PANTHER" id="PTHR30469:SF15">
    <property type="entry name" value="HLYD FAMILY OF SECRETION PROTEINS"/>
    <property type="match status" value="1"/>
</dbReference>
<sequence length="362" mass="39716" precursor="true">MKRLMMTGLALLALGGVLLFGGCGDQAGSEPKPAEAKPAAPAKTPDAGSAGQDLAKSRETFVVQSAERRSMLTAFTRARTLMTLVSEESGRVHKVLADVGDTLGEQGVFAQLDTTFIELDLEANRADQQRLGSELMYSKKEMERYEQLVRSNNAPQSTLDNNIRAHQSALQQLRAEQIEERVLVERMKRFSLVGPPGWKVVTRFIEPGEWLTNGAKVAELGRYDVLLVPFALSSEEYRALESQGDRVELRLTDLNLTVPATVARVSPGFDAQTRKINVDLEIGEGDFEFRGGLRTELTLDLPDPGKAVLVPATALVKAYEEHFLVTPDNDRVRVVLLGGADDGMRRVSSPDVRPGDSFLLRP</sequence>